<dbReference type="AlphaFoldDB" id="A0A182PQW2"/>
<evidence type="ECO:0000313" key="3">
    <source>
        <dbReference type="Proteomes" id="UP000075885"/>
    </source>
</evidence>
<organism evidence="2 3">
    <name type="scientific">Anopheles epiroticus</name>
    <dbReference type="NCBI Taxonomy" id="199890"/>
    <lineage>
        <taxon>Eukaryota</taxon>
        <taxon>Metazoa</taxon>
        <taxon>Ecdysozoa</taxon>
        <taxon>Arthropoda</taxon>
        <taxon>Hexapoda</taxon>
        <taxon>Insecta</taxon>
        <taxon>Pterygota</taxon>
        <taxon>Neoptera</taxon>
        <taxon>Endopterygota</taxon>
        <taxon>Diptera</taxon>
        <taxon>Nematocera</taxon>
        <taxon>Culicoidea</taxon>
        <taxon>Culicidae</taxon>
        <taxon>Anophelinae</taxon>
        <taxon>Anopheles</taxon>
    </lineage>
</organism>
<protein>
    <submittedName>
        <fullName evidence="2">DUF4781 domain-containing protein</fullName>
    </submittedName>
</protein>
<feature type="domain" description="DUF4781" evidence="1">
    <location>
        <begin position="117"/>
        <end position="346"/>
    </location>
</feature>
<sequence>MSHVHVARIMHDFLHRGVEREWPDLLQFDEKEEFYTVQSKPATVNMCAYALGHLQLDPNWTDVNQLDRTDLLTDRKLYKQLERVVNRMPTLEFQFIPLVMLTKDKLESSFLLRVRVSSCSADCVYLELSNRKYNQFAQFLASTKLPACTIFFPRDGVLRYSQNDKRTPMLQIDCQRVEHRSAQWRTVTIAGSVAASLLAFTPLGVTVGVPLLLVSGAASTAFSISDLVDGCKYEAGSVIAERSAALAFSITAFATAGLTAVCKIEKLRRLIPASKLVQLERAEQLLSGGVRKVGTGSVFTTVLGTTFGWRKLPVLEQMQLGAMLCFAYRKSFTTSNMEYLFHMLQQSGVVKFFQVTCSNVSLDLLRTKLSGPCFDYYLQLVIDYLESVVSFSVNNNFTTLFLGPYSIEFDTMFDINWAQMKMLLLFLQDINTTVDKVCRNRFTQDTLNDVLQLLQLVGRVRDFSCTIADYITLGKGHRFTFETVRTFITETKHIDRLELLKQLASFGPEDTQRLNELRASGRIEGGDRALFNWLACHRPVEYRTALNALLALANEVQRTKPMEGDSIKFNLSSFIVNSLLTLNADQLLAVPPSLRGILLRDERFLRLCNDADEHLLARANHVWIRTCTRGIDTIRQLDTIWMLEQLFAGVANLPSAPLQLAEALDYALDTEESTVPQVYYRILVLWNQLTASPLNLDTMKVNFQRLLEDAKALNMARYHTFGCDQNNSGNYTTIELSDDELIENVRTMLPLPSTADGWNASAIDYSIPVGTAERAACWLELMPALRNASSRERSYRALSALLTSGSAVVLEQCDRTTQHYVTVPWKKVLKFTDDKEIIVEVLPPDEEQQNGMWRASFCLCDSDLVASSGREA</sequence>
<proteinExistence type="predicted"/>
<keyword evidence="3" id="KW-1185">Reference proteome</keyword>
<accession>A0A182PQW2</accession>
<reference evidence="2" key="2">
    <citation type="submission" date="2020-05" db="UniProtKB">
        <authorList>
            <consortium name="EnsemblMetazoa"/>
        </authorList>
    </citation>
    <scope>IDENTIFICATION</scope>
    <source>
        <strain evidence="2">Epiroticus2</strain>
    </source>
</reference>
<reference evidence="3" key="1">
    <citation type="submission" date="2013-03" db="EMBL/GenBank/DDBJ databases">
        <title>The Genome Sequence of Anopheles epiroticus epiroticus2.</title>
        <authorList>
            <consortium name="The Broad Institute Genomics Platform"/>
            <person name="Neafsey D.E."/>
            <person name="Howell P."/>
            <person name="Walker B."/>
            <person name="Young S.K."/>
            <person name="Zeng Q."/>
            <person name="Gargeya S."/>
            <person name="Fitzgerald M."/>
            <person name="Haas B."/>
            <person name="Abouelleil A."/>
            <person name="Allen A.W."/>
            <person name="Alvarado L."/>
            <person name="Arachchi H.M."/>
            <person name="Berlin A.M."/>
            <person name="Chapman S.B."/>
            <person name="Gainer-Dewar J."/>
            <person name="Goldberg J."/>
            <person name="Griggs A."/>
            <person name="Gujja S."/>
            <person name="Hansen M."/>
            <person name="Howarth C."/>
            <person name="Imamovic A."/>
            <person name="Ireland A."/>
            <person name="Larimer J."/>
            <person name="McCowan C."/>
            <person name="Murphy C."/>
            <person name="Pearson M."/>
            <person name="Poon T.W."/>
            <person name="Priest M."/>
            <person name="Roberts A."/>
            <person name="Saif S."/>
            <person name="Shea T."/>
            <person name="Sisk P."/>
            <person name="Sykes S."/>
            <person name="Wortman J."/>
            <person name="Nusbaum C."/>
            <person name="Birren B."/>
        </authorList>
    </citation>
    <scope>NUCLEOTIDE SEQUENCE [LARGE SCALE GENOMIC DNA]</scope>
    <source>
        <strain evidence="3">Epiroticus2</strain>
    </source>
</reference>
<dbReference type="Proteomes" id="UP000075885">
    <property type="component" value="Unassembled WGS sequence"/>
</dbReference>
<dbReference type="EnsemblMetazoa" id="AEPI009343-RA">
    <property type="protein sequence ID" value="AEPI009343-PA"/>
    <property type="gene ID" value="AEPI009343"/>
</dbReference>
<evidence type="ECO:0000259" key="1">
    <source>
        <dbReference type="Pfam" id="PF16013"/>
    </source>
</evidence>
<dbReference type="InterPro" id="IPR031962">
    <property type="entry name" value="DUF4781"/>
</dbReference>
<evidence type="ECO:0000313" key="2">
    <source>
        <dbReference type="EnsemblMetazoa" id="AEPI009343-PA"/>
    </source>
</evidence>
<name>A0A182PQW2_9DIPT</name>
<dbReference type="Pfam" id="PF16013">
    <property type="entry name" value="DUF4781"/>
    <property type="match status" value="1"/>
</dbReference>
<dbReference type="STRING" id="199890.A0A182PQW2"/>
<dbReference type="VEuPathDB" id="VectorBase:AEPI009343"/>